<name>A0A8S0UNK6_OLEEU</name>
<dbReference type="EMBL" id="CACTIH010007732">
    <property type="protein sequence ID" value="CAA3017728.1"/>
    <property type="molecule type" value="Genomic_DNA"/>
</dbReference>
<sequence>MGTLSSSSASHLIRCRFILRPTLPYFHSSININPKQSLIIPLQPSSSFSTRNLDAYPPISTRRLFFSSTAILYEPANDVFAVQNEIGDFDEGRKSQQLGKSGVTDTVITTLIETLKANELPKILYCNSLLSGQSFF</sequence>
<reference evidence="1 2" key="1">
    <citation type="submission" date="2019-12" db="EMBL/GenBank/DDBJ databases">
        <authorList>
            <person name="Alioto T."/>
            <person name="Alioto T."/>
            <person name="Gomez Garrido J."/>
        </authorList>
    </citation>
    <scope>NUCLEOTIDE SEQUENCE [LARGE SCALE GENOMIC DNA]</scope>
</reference>
<evidence type="ECO:0000313" key="2">
    <source>
        <dbReference type="Proteomes" id="UP000594638"/>
    </source>
</evidence>
<dbReference type="OrthoDB" id="2020593at2759"/>
<keyword evidence="2" id="KW-1185">Reference proteome</keyword>
<dbReference type="Gramene" id="OE9A013037T3">
    <property type="protein sequence ID" value="OE9A013037C3"/>
    <property type="gene ID" value="OE9A013037"/>
</dbReference>
<proteinExistence type="predicted"/>
<evidence type="ECO:0000313" key="1">
    <source>
        <dbReference type="EMBL" id="CAA3017728.1"/>
    </source>
</evidence>
<protein>
    <submittedName>
        <fullName evidence="1">RNA-binding, CRM domain-containing</fullName>
    </submittedName>
</protein>
<dbReference type="AlphaFoldDB" id="A0A8S0UNK6"/>
<gene>
    <name evidence="1" type="ORF">OLEA9_A013037</name>
</gene>
<dbReference type="Proteomes" id="UP000594638">
    <property type="component" value="Unassembled WGS sequence"/>
</dbReference>
<feature type="non-terminal residue" evidence="1">
    <location>
        <position position="1"/>
    </location>
</feature>
<accession>A0A8S0UNK6</accession>
<organism evidence="1 2">
    <name type="scientific">Olea europaea subsp. europaea</name>
    <dbReference type="NCBI Taxonomy" id="158383"/>
    <lineage>
        <taxon>Eukaryota</taxon>
        <taxon>Viridiplantae</taxon>
        <taxon>Streptophyta</taxon>
        <taxon>Embryophyta</taxon>
        <taxon>Tracheophyta</taxon>
        <taxon>Spermatophyta</taxon>
        <taxon>Magnoliopsida</taxon>
        <taxon>eudicotyledons</taxon>
        <taxon>Gunneridae</taxon>
        <taxon>Pentapetalae</taxon>
        <taxon>asterids</taxon>
        <taxon>lamiids</taxon>
        <taxon>Lamiales</taxon>
        <taxon>Oleaceae</taxon>
        <taxon>Oleeae</taxon>
        <taxon>Olea</taxon>
    </lineage>
</organism>
<comment type="caution">
    <text evidence="1">The sequence shown here is derived from an EMBL/GenBank/DDBJ whole genome shotgun (WGS) entry which is preliminary data.</text>
</comment>